<dbReference type="EMBL" id="HBEK01005101">
    <property type="protein sequence ID" value="CAD8392825.1"/>
    <property type="molecule type" value="Transcribed_RNA"/>
</dbReference>
<evidence type="ECO:0000313" key="1">
    <source>
        <dbReference type="EMBL" id="CAD8392825.1"/>
    </source>
</evidence>
<name>A0A7S0BG27_9RHOD</name>
<sequence>MAGEFNMNTLVEALRELSQGPGMNSGERFMSLPSASKVYRPELARTAVSSPGDRSFPSLRSTWDRLVRDYPVRPEDERKLMSAGFTGGGLSGFNNIAAANLDANAEAL</sequence>
<organism evidence="1">
    <name type="scientific">Rhodosorus marinus</name>
    <dbReference type="NCBI Taxonomy" id="101924"/>
    <lineage>
        <taxon>Eukaryota</taxon>
        <taxon>Rhodophyta</taxon>
        <taxon>Stylonematophyceae</taxon>
        <taxon>Stylonematales</taxon>
        <taxon>Stylonemataceae</taxon>
        <taxon>Rhodosorus</taxon>
    </lineage>
</organism>
<gene>
    <name evidence="1" type="ORF">RMAR0315_LOCUS2810</name>
</gene>
<protein>
    <submittedName>
        <fullName evidence="1">Uncharacterized protein</fullName>
    </submittedName>
</protein>
<accession>A0A7S0BG27</accession>
<proteinExistence type="predicted"/>
<dbReference type="AlphaFoldDB" id="A0A7S0BG27"/>
<reference evidence="1" key="1">
    <citation type="submission" date="2021-01" db="EMBL/GenBank/DDBJ databases">
        <authorList>
            <person name="Corre E."/>
            <person name="Pelletier E."/>
            <person name="Niang G."/>
            <person name="Scheremetjew M."/>
            <person name="Finn R."/>
            <person name="Kale V."/>
            <person name="Holt S."/>
            <person name="Cochrane G."/>
            <person name="Meng A."/>
            <person name="Brown T."/>
            <person name="Cohen L."/>
        </authorList>
    </citation>
    <scope>NUCLEOTIDE SEQUENCE</scope>
    <source>
        <strain evidence="1">UTEX LB 2760</strain>
    </source>
</reference>